<proteinExistence type="inferred from homology"/>
<evidence type="ECO:0000256" key="8">
    <source>
        <dbReference type="ARBA" id="ARBA00023032"/>
    </source>
</evidence>
<keyword evidence="3 11" id="KW-1003">Cell membrane</keyword>
<dbReference type="HAMAP" id="MF_00468">
    <property type="entry name" value="CysZ"/>
    <property type="match status" value="1"/>
</dbReference>
<dbReference type="InterPro" id="IPR059112">
    <property type="entry name" value="CysZ/EI24"/>
</dbReference>
<gene>
    <name evidence="11 12" type="primary">cysZ</name>
    <name evidence="12" type="ORF">theurythT_20700</name>
</gene>
<keyword evidence="10 11" id="KW-0198">Cysteine biosynthesis</keyword>
<comment type="caution">
    <text evidence="11">Lacks conserved residue(s) required for the propagation of feature annotation.</text>
</comment>
<evidence type="ECO:0000256" key="6">
    <source>
        <dbReference type="ARBA" id="ARBA00022692"/>
    </source>
</evidence>
<comment type="subcellular location">
    <subcellularLocation>
        <location evidence="11">Cell inner membrane</location>
        <topology evidence="11">Multi-pass membrane protein</topology>
    </subcellularLocation>
    <subcellularLocation>
        <location evidence="1">Membrane</location>
        <topology evidence="1">Multi-pass membrane protein</topology>
    </subcellularLocation>
</comment>
<dbReference type="EMBL" id="BSSU01000010">
    <property type="protein sequence ID" value="GLX82618.1"/>
    <property type="molecule type" value="Genomic_DNA"/>
</dbReference>
<dbReference type="Proteomes" id="UP001157133">
    <property type="component" value="Unassembled WGS sequence"/>
</dbReference>
<evidence type="ECO:0000256" key="2">
    <source>
        <dbReference type="ARBA" id="ARBA00022448"/>
    </source>
</evidence>
<keyword evidence="6 11" id="KW-0812">Transmembrane</keyword>
<keyword evidence="7 11" id="KW-1133">Transmembrane helix</keyword>
<keyword evidence="2 11" id="KW-0813">Transport</keyword>
<comment type="function">
    <text evidence="11">High affinity, high specificity proton-dependent sulfate transporter, which mediates sulfate uptake. Provides the sulfur source for the cysteine synthesis pathway.</text>
</comment>
<keyword evidence="13" id="KW-1185">Reference proteome</keyword>
<feature type="transmembrane region" description="Helical" evidence="11">
    <location>
        <begin position="73"/>
        <end position="103"/>
    </location>
</feature>
<evidence type="ECO:0000313" key="12">
    <source>
        <dbReference type="EMBL" id="GLX82618.1"/>
    </source>
</evidence>
<evidence type="ECO:0000256" key="7">
    <source>
        <dbReference type="ARBA" id="ARBA00022989"/>
    </source>
</evidence>
<evidence type="ECO:0000256" key="4">
    <source>
        <dbReference type="ARBA" id="ARBA00022519"/>
    </source>
</evidence>
<evidence type="ECO:0000256" key="10">
    <source>
        <dbReference type="ARBA" id="ARBA00023192"/>
    </source>
</evidence>
<dbReference type="PANTHER" id="PTHR37468:SF1">
    <property type="entry name" value="SULFATE TRANSPORTER CYSZ"/>
    <property type="match status" value="1"/>
</dbReference>
<dbReference type="PANTHER" id="PTHR37468">
    <property type="entry name" value="SULFATE TRANSPORTER CYSZ"/>
    <property type="match status" value="1"/>
</dbReference>
<evidence type="ECO:0000256" key="11">
    <source>
        <dbReference type="HAMAP-Rule" id="MF_00468"/>
    </source>
</evidence>
<dbReference type="RefSeq" id="WP_284207986.1">
    <property type="nucleotide sequence ID" value="NZ_BSSU01000010.1"/>
</dbReference>
<keyword evidence="8 11" id="KW-0764">Sulfate transport</keyword>
<comment type="similarity">
    <text evidence="11">Belongs to the CysZ family.</text>
</comment>
<sequence length="253" mass="28749">MSSAQLKKPTATSGAGYFFSGFSLIQLKGIKRFVFIPLMVNLILFSIAFYFVFQQLDSYIAQLTGWLPEMLDWLNYLIWPIAVMTVLVVFSFLFSAVANWIAAPFNGLLAEKMELILTNQPIGGGGMADIIKDIPRTLSREWRKLLYYIPRAVGFLILLWVLPVIGQVLWFLFVSWMMAIQYKDYAFDNHKIAFDDMKSTLTNNKGISFSFGVSVAVFSMIPIINLVVMPVAICGATALWVDNYREEYLAKRD</sequence>
<keyword evidence="5 11" id="KW-0028">Amino-acid biosynthesis</keyword>
<name>A0ABQ6H361_9GAMM</name>
<evidence type="ECO:0000313" key="13">
    <source>
        <dbReference type="Proteomes" id="UP001157133"/>
    </source>
</evidence>
<reference evidence="12 13" key="1">
    <citation type="submission" date="2023-03" db="EMBL/GenBank/DDBJ databases">
        <title>Draft genome sequence of Thalassotalea eurytherma JCM 18482T.</title>
        <authorList>
            <person name="Sawabe T."/>
        </authorList>
    </citation>
    <scope>NUCLEOTIDE SEQUENCE [LARGE SCALE GENOMIC DNA]</scope>
    <source>
        <strain evidence="12 13">JCM 18482</strain>
    </source>
</reference>
<organism evidence="12 13">
    <name type="scientific">Thalassotalea eurytherma</name>
    <dbReference type="NCBI Taxonomy" id="1144278"/>
    <lineage>
        <taxon>Bacteria</taxon>
        <taxon>Pseudomonadati</taxon>
        <taxon>Pseudomonadota</taxon>
        <taxon>Gammaproteobacteria</taxon>
        <taxon>Alteromonadales</taxon>
        <taxon>Colwelliaceae</taxon>
        <taxon>Thalassotalea</taxon>
    </lineage>
</organism>
<evidence type="ECO:0000256" key="3">
    <source>
        <dbReference type="ARBA" id="ARBA00022475"/>
    </source>
</evidence>
<dbReference type="Pfam" id="PF07264">
    <property type="entry name" value="EI24"/>
    <property type="match status" value="1"/>
</dbReference>
<evidence type="ECO:0000256" key="9">
    <source>
        <dbReference type="ARBA" id="ARBA00023136"/>
    </source>
</evidence>
<dbReference type="NCBIfam" id="NF003433">
    <property type="entry name" value="PRK04949.1"/>
    <property type="match status" value="1"/>
</dbReference>
<accession>A0ABQ6H361</accession>
<protein>
    <recommendedName>
        <fullName evidence="11">Sulfate transporter CysZ</fullName>
    </recommendedName>
</protein>
<evidence type="ECO:0000256" key="5">
    <source>
        <dbReference type="ARBA" id="ARBA00022605"/>
    </source>
</evidence>
<feature type="transmembrane region" description="Helical" evidence="11">
    <location>
        <begin position="208"/>
        <end position="241"/>
    </location>
</feature>
<keyword evidence="9 11" id="KW-0472">Membrane</keyword>
<dbReference type="InterPro" id="IPR050480">
    <property type="entry name" value="CysZ-like"/>
</dbReference>
<feature type="transmembrane region" description="Helical" evidence="11">
    <location>
        <begin position="33"/>
        <end position="53"/>
    </location>
</feature>
<evidence type="ECO:0000256" key="1">
    <source>
        <dbReference type="ARBA" id="ARBA00004141"/>
    </source>
</evidence>
<comment type="caution">
    <text evidence="12">The sequence shown here is derived from an EMBL/GenBank/DDBJ whole genome shotgun (WGS) entry which is preliminary data.</text>
</comment>
<keyword evidence="4 11" id="KW-0997">Cell inner membrane</keyword>
<dbReference type="InterPro" id="IPR022985">
    <property type="entry name" value="Sulfate_CysZ"/>
</dbReference>